<reference evidence="2 3" key="1">
    <citation type="journal article" date="2016" name="G3 (Bethesda)">
        <title>First Draft Assembly and Annotation of the Genome of a California Endemic Oak Quercus lobata Nee (Fagaceae).</title>
        <authorList>
            <person name="Sork V.L."/>
            <person name="Fitz-Gibbon S.T."/>
            <person name="Puiu D."/>
            <person name="Crepeau M."/>
            <person name="Gugger P.F."/>
            <person name="Sherman R."/>
            <person name="Stevens K."/>
            <person name="Langley C.H."/>
            <person name="Pellegrini M."/>
            <person name="Salzberg S.L."/>
        </authorList>
    </citation>
    <scope>NUCLEOTIDE SEQUENCE [LARGE SCALE GENOMIC DNA]</scope>
    <source>
        <strain evidence="2 3">cv. SW786</strain>
    </source>
</reference>
<dbReference type="EMBL" id="LRBV02000010">
    <property type="status" value="NOT_ANNOTATED_CDS"/>
    <property type="molecule type" value="Genomic_DNA"/>
</dbReference>
<dbReference type="Proteomes" id="UP000594261">
    <property type="component" value="Chromosome 10"/>
</dbReference>
<dbReference type="EnsemblPlants" id="QL10p013745:mrna">
    <property type="protein sequence ID" value="QL10p013745:mrna"/>
    <property type="gene ID" value="QL10p013745"/>
</dbReference>
<evidence type="ECO:0000313" key="3">
    <source>
        <dbReference type="Proteomes" id="UP000594261"/>
    </source>
</evidence>
<dbReference type="InterPro" id="IPR025836">
    <property type="entry name" value="Zn_knuckle_CX2CX4HX4C"/>
</dbReference>
<evidence type="ECO:0000313" key="2">
    <source>
        <dbReference type="EnsemblPlants" id="QL10p013745:mrna"/>
    </source>
</evidence>
<dbReference type="Pfam" id="PF14392">
    <property type="entry name" value="zf-CCHC_4"/>
    <property type="match status" value="1"/>
</dbReference>
<reference evidence="2" key="2">
    <citation type="submission" date="2021-01" db="UniProtKB">
        <authorList>
            <consortium name="EnsemblPlants"/>
        </authorList>
    </citation>
    <scope>IDENTIFICATION</scope>
</reference>
<dbReference type="InterPro" id="IPR040256">
    <property type="entry name" value="At4g02000-like"/>
</dbReference>
<proteinExistence type="predicted"/>
<organism evidence="2 3">
    <name type="scientific">Quercus lobata</name>
    <name type="common">Valley oak</name>
    <dbReference type="NCBI Taxonomy" id="97700"/>
    <lineage>
        <taxon>Eukaryota</taxon>
        <taxon>Viridiplantae</taxon>
        <taxon>Streptophyta</taxon>
        <taxon>Embryophyta</taxon>
        <taxon>Tracheophyta</taxon>
        <taxon>Spermatophyta</taxon>
        <taxon>Magnoliopsida</taxon>
        <taxon>eudicotyledons</taxon>
        <taxon>Gunneridae</taxon>
        <taxon>Pentapetalae</taxon>
        <taxon>rosids</taxon>
        <taxon>fabids</taxon>
        <taxon>Fagales</taxon>
        <taxon>Fagaceae</taxon>
        <taxon>Quercus</taxon>
    </lineage>
</organism>
<dbReference type="InParanoid" id="A0A7N2MPS6"/>
<keyword evidence="3" id="KW-1185">Reference proteome</keyword>
<sequence length="294" mass="32790">MNKDVGAPIANEMGELIMVDAPKSGLAWGPFLRIRVRIDITKPLMRGKMIQIENLDADWAIFKYERLPIFRYRCGLLGHQDRECPQLKTGCFAVDEDDFQYGPWLRSMALRGGRKKDAGIPHSMARDVDDEDVLSVSEEPEESQHIGRPAKELPMVDGIGNPAHPAATPGSITAVVALENLLSVVSQEDSNVQKDIAVPDSVLAFNSNSKFIIQDQIQDLDKSKISPYKPGDNYEDIEMESCSDVNTENTEQRKSSLRSWKHVLRNKGISNSKVSINPTFLLSKRPAEVSDLNN</sequence>
<name>A0A7N2MPS6_QUELO</name>
<accession>A0A7N2MPS6</accession>
<dbReference type="PANTHER" id="PTHR31286">
    <property type="entry name" value="GLYCINE-RICH CELL WALL STRUCTURAL PROTEIN 1.8-LIKE"/>
    <property type="match status" value="1"/>
</dbReference>
<evidence type="ECO:0000259" key="1">
    <source>
        <dbReference type="Pfam" id="PF14392"/>
    </source>
</evidence>
<feature type="domain" description="Zinc knuckle CX2CX4HX4C" evidence="1">
    <location>
        <begin position="38"/>
        <end position="85"/>
    </location>
</feature>
<protein>
    <recommendedName>
        <fullName evidence="1">Zinc knuckle CX2CX4HX4C domain-containing protein</fullName>
    </recommendedName>
</protein>
<dbReference type="Gramene" id="QL10p013745:mrna">
    <property type="protein sequence ID" value="QL10p013745:mrna"/>
    <property type="gene ID" value="QL10p013745"/>
</dbReference>
<dbReference type="PANTHER" id="PTHR31286:SF167">
    <property type="entry name" value="OS09G0268800 PROTEIN"/>
    <property type="match status" value="1"/>
</dbReference>
<dbReference type="AlphaFoldDB" id="A0A7N2MPS6"/>